<name>A0A840AY45_9SPHN</name>
<organism evidence="1 2">
    <name type="scientific">Sphingorhabdus rigui</name>
    <dbReference type="NCBI Taxonomy" id="1282858"/>
    <lineage>
        <taxon>Bacteria</taxon>
        <taxon>Pseudomonadati</taxon>
        <taxon>Pseudomonadota</taxon>
        <taxon>Alphaproteobacteria</taxon>
        <taxon>Sphingomonadales</taxon>
        <taxon>Sphingomonadaceae</taxon>
        <taxon>Sphingorhabdus</taxon>
    </lineage>
</organism>
<gene>
    <name evidence="1" type="ORF">GGR91_000695</name>
</gene>
<accession>A0A840AY45</accession>
<proteinExistence type="predicted"/>
<evidence type="ECO:0000313" key="2">
    <source>
        <dbReference type="Proteomes" id="UP000581447"/>
    </source>
</evidence>
<comment type="caution">
    <text evidence="1">The sequence shown here is derived from an EMBL/GenBank/DDBJ whole genome shotgun (WGS) entry which is preliminary data.</text>
</comment>
<dbReference type="RefSeq" id="WP_183940087.1">
    <property type="nucleotide sequence ID" value="NZ_BAABBG010000001.1"/>
</dbReference>
<sequence>MIIKITKGTDRDFLAIVRNDGSTETATFPKKGVTPHDAIHYFVETELNLPMAFWGMVAKGHSPEDIQEIAKQAGHASASRAQTPDEHIVQLLQAERLVECFESDAWGAPADAETFIAIAATACEASFVAMPALTPQSIEAVRTRIAAFQSIWLVAKAGHVAEFQWDER</sequence>
<protein>
    <submittedName>
        <fullName evidence="1">Uncharacterized protein</fullName>
    </submittedName>
</protein>
<evidence type="ECO:0000313" key="1">
    <source>
        <dbReference type="EMBL" id="MBB3942473.1"/>
    </source>
</evidence>
<dbReference type="EMBL" id="JACIEA010000001">
    <property type="protein sequence ID" value="MBB3942473.1"/>
    <property type="molecule type" value="Genomic_DNA"/>
</dbReference>
<reference evidence="1 2" key="1">
    <citation type="submission" date="2020-08" db="EMBL/GenBank/DDBJ databases">
        <title>Genomic Encyclopedia of Type Strains, Phase IV (KMG-IV): sequencing the most valuable type-strain genomes for metagenomic binning, comparative biology and taxonomic classification.</title>
        <authorList>
            <person name="Goeker M."/>
        </authorList>
    </citation>
    <scope>NUCLEOTIDE SEQUENCE [LARGE SCALE GENOMIC DNA]</scope>
    <source>
        <strain evidence="1 2">DSM 29050</strain>
    </source>
</reference>
<keyword evidence="2" id="KW-1185">Reference proteome</keyword>
<dbReference type="Proteomes" id="UP000581447">
    <property type="component" value="Unassembled WGS sequence"/>
</dbReference>
<dbReference type="AlphaFoldDB" id="A0A840AY45"/>